<keyword evidence="2" id="KW-0808">Transferase</keyword>
<dbReference type="SUPFAM" id="SSF53448">
    <property type="entry name" value="Nucleotide-diphospho-sugar transferases"/>
    <property type="match status" value="1"/>
</dbReference>
<accession>A0A7X2Z9A8</accession>
<feature type="domain" description="MobA-like NTP transferase" evidence="1">
    <location>
        <begin position="1"/>
        <end position="164"/>
    </location>
</feature>
<evidence type="ECO:0000313" key="3">
    <source>
        <dbReference type="Proteomes" id="UP000450917"/>
    </source>
</evidence>
<name>A0A7X2Z9A8_9BACL</name>
<dbReference type="Pfam" id="PF12804">
    <property type="entry name" value="NTP_transf_3"/>
    <property type="match status" value="1"/>
</dbReference>
<proteinExistence type="predicted"/>
<dbReference type="Proteomes" id="UP000450917">
    <property type="component" value="Unassembled WGS sequence"/>
</dbReference>
<organism evidence="2 3">
    <name type="scientific">Paenibacillus validus</name>
    <dbReference type="NCBI Taxonomy" id="44253"/>
    <lineage>
        <taxon>Bacteria</taxon>
        <taxon>Bacillati</taxon>
        <taxon>Bacillota</taxon>
        <taxon>Bacilli</taxon>
        <taxon>Bacillales</taxon>
        <taxon>Paenibacillaceae</taxon>
        <taxon>Paenibacillus</taxon>
    </lineage>
</organism>
<dbReference type="InterPro" id="IPR029044">
    <property type="entry name" value="Nucleotide-diphossugar_trans"/>
</dbReference>
<dbReference type="RefSeq" id="WP_141335300.1">
    <property type="nucleotide sequence ID" value="NZ_WNZX01000005.1"/>
</dbReference>
<reference evidence="2 3" key="1">
    <citation type="submission" date="2019-11" db="EMBL/GenBank/DDBJ databases">
        <title>Draft genome sequences of five Paenibacillus species of dairy origin.</title>
        <authorList>
            <person name="Olajide A.M."/>
            <person name="Chen S."/>
            <person name="Lapointe G."/>
        </authorList>
    </citation>
    <scope>NUCLEOTIDE SEQUENCE [LARGE SCALE GENOMIC DNA]</scope>
    <source>
        <strain evidence="2 3">2CS3</strain>
    </source>
</reference>
<sequence>MAAGQSRRMGVPKLSIPLGDKGPLGGMALREAAQSGLDDIFVVTRSGERPDWYPFAEGEAAGERCFLIPAPEAELGMALSIRAGLSAAADNGPYDAVVVLLADQPLLRADMIDRLLAAYRADPSLEFAAWADRGEARPPVLFAASVFDTLRRLAGDEGARKLLTGSRLRGKLLEGEAAWFTDLDTPLEVELFIERYVLGG</sequence>
<dbReference type="Gene3D" id="3.90.550.10">
    <property type="entry name" value="Spore Coat Polysaccharide Biosynthesis Protein SpsA, Chain A"/>
    <property type="match status" value="1"/>
</dbReference>
<dbReference type="GO" id="GO:0016779">
    <property type="term" value="F:nucleotidyltransferase activity"/>
    <property type="evidence" value="ECO:0007669"/>
    <property type="project" value="UniProtKB-ARBA"/>
</dbReference>
<dbReference type="EMBL" id="WNZX01000005">
    <property type="protein sequence ID" value="MUG70728.1"/>
    <property type="molecule type" value="Genomic_DNA"/>
</dbReference>
<dbReference type="InterPro" id="IPR025877">
    <property type="entry name" value="MobA-like_NTP_Trfase"/>
</dbReference>
<dbReference type="PANTHER" id="PTHR43777:SF1">
    <property type="entry name" value="MOLYBDENUM COFACTOR CYTIDYLYLTRANSFERASE"/>
    <property type="match status" value="1"/>
</dbReference>
<evidence type="ECO:0000313" key="2">
    <source>
        <dbReference type="EMBL" id="MUG70728.1"/>
    </source>
</evidence>
<dbReference type="PANTHER" id="PTHR43777">
    <property type="entry name" value="MOLYBDENUM COFACTOR CYTIDYLYLTRANSFERASE"/>
    <property type="match status" value="1"/>
</dbReference>
<protein>
    <submittedName>
        <fullName evidence="2">NTP transferase domain-containing protein</fullName>
    </submittedName>
</protein>
<dbReference type="AlphaFoldDB" id="A0A7X2Z9A8"/>
<gene>
    <name evidence="2" type="ORF">GNP93_08545</name>
</gene>
<evidence type="ECO:0000259" key="1">
    <source>
        <dbReference type="Pfam" id="PF12804"/>
    </source>
</evidence>
<keyword evidence="3" id="KW-1185">Reference proteome</keyword>
<comment type="caution">
    <text evidence="2">The sequence shown here is derived from an EMBL/GenBank/DDBJ whole genome shotgun (WGS) entry which is preliminary data.</text>
</comment>
<dbReference type="CDD" id="cd04182">
    <property type="entry name" value="GT_2_like_f"/>
    <property type="match status" value="1"/>
</dbReference>